<evidence type="ECO:0000313" key="2">
    <source>
        <dbReference type="EMBL" id="XBY42967.1"/>
    </source>
</evidence>
<dbReference type="KEGG" id="mflg:ABS361_12690"/>
<organism evidence="2">
    <name type="scientific">Methyloraptor flagellatus</name>
    <dbReference type="NCBI Taxonomy" id="3162530"/>
    <lineage>
        <taxon>Bacteria</taxon>
        <taxon>Pseudomonadati</taxon>
        <taxon>Pseudomonadota</taxon>
        <taxon>Alphaproteobacteria</taxon>
        <taxon>Hyphomicrobiales</taxon>
        <taxon>Ancalomicrobiaceae</taxon>
        <taxon>Methyloraptor</taxon>
    </lineage>
</organism>
<sequence>MSSISSKAGLTTPFFQKSIDFGRLKNKIADAIAGRSRPDRPKISENRDRGKLIAKSKTAGRTNLGGMQRAAAQKLAKKKEAEKKAGTNTGDTARVHPTPKRKAQVLAPTRQKPSGPPKKDVPLNPKQKFDKAQTHVATLRGHLAELGRAQEKARSDVGLGLTSGGREGDLIGKRDEVAKEVKTLLDQVSAQIKDPATDGETKKGLMTLRSQLLSAMVSVEFPQVLEHVAKPFDAPVPKGVEHLPSRVPSDIPTQDQVRRLDKDAKEMMAKFDDFGCLRPGESLAGRTSADLDQAIKSLEFEGETSNRRDLTPEQQQVLGHLKDLKTALDFRAEMHAIVGSADKLQSWIEADKTRPNPGLSRLFREFTQYGSVFHDASSSKPSDRLNALQTVGSLIELFADKNVPALFRTEHPGVKSLMTSLRTAHLEEQAVRTFLDKLPKGQDPVRVFLSDVDKHVNSGKPLTIAELQKIAPKSIDDMLTNLKADVAKAVQLHESYDDQFRRVERILGHDKAGLYRGAVFLQMGQPTGGHVQTDRNGPSNPVPSNRRPVDSVVFESRAIKDLKKLGEENPEAAFMVAGLAFLEHQLATVEKNVIGRKEYDNIQIETYDHARVMAFAGVTPERMEKLGYAPDVAASLPERMYKLSKAGCRTAEELDKSIQELMDDASKIFTDRSVQSIMSSFKEDSAAAIGREIRLETFTEVHGIGGGVVQNGGRVDASLTHESLAVVEGYNRIAKSINNSLRTGGDIPIETTTAGQVFREVDRQLEDTLLERDKIDNRETQARKDLAEASKEGSTLGIDVNPDRPAGLRSAKVVQEVLRLDGERKALERIGVTKGSTVDKLDKAIDTLLEKLRGYDTTTMRRPWHAKLFPLLKDKPDIDKLRGLSGVADKIVFVREGADAERKKIDERLPALTELRGELAAQRRTTDPTAFGTAEQMIRSAILAHWPGSNVTESVGSGRIVDGYEPMLHRDAIEKTLKSWGLDTEVFGPEISMALGGTLTRHDLKAWAEERRPIDPNTLLISGPDTRSIPKKLAESFVSFLRETFSKQGVKDAVGWLVNKKEMDADFQRDILAQMTTLKDGDKYDLKAGFKVSGTTGKIPVEPSATLGIRGKLAGSKISNLVIERGGDGWKITGRSGFQVQGGVDVVADHKLTDNLALGGSLGVEGTYGYLGGSAFTFPDTVAGRDAFARLLTALVNGERPSPEIFEHTNDAARQKEHARKGGVVGKGYFKAELTTSPFGTDGDMFHDNDVKGKKSGASNKVGIGFTAGLDATAFLSGKGKTTKSFNKITRETETELSGSLGASAQFYAKVPTGLGALSNAIATSTGLQKEVDQSFNETDAKGNQKGLYDVGSGTANENLLNWELSTSLVRTKKTKQEFSRANSEGGEERLTKSEIVQRTSLTLGADIATIGVGSKDLADRLATDTDFRRDYEALKKFMGVNDSLQLTYSVKPEIMERFNDMMQVAHEEAAPLASIMIRRAAAKLLDDMDNYEVSKVTVWSKDVQKDSVNRGNAMLMKLDFIAEVGHEESQVVWKVPPRKK</sequence>
<name>A0AAU7X5D2_9HYPH</name>
<feature type="region of interest" description="Disordered" evidence="1">
    <location>
        <begin position="526"/>
        <end position="548"/>
    </location>
</feature>
<gene>
    <name evidence="2" type="ORF">ABS361_12690</name>
</gene>
<reference evidence="2" key="1">
    <citation type="submission" date="2024-06" db="EMBL/GenBank/DDBJ databases">
        <title>Methylostella associata gen. nov., sp. nov., a novel Ancalomicrobiaceae-affiliated facultatively methylotrophic bacteria that feed on methanotrophs of the genus Methylococcus.</title>
        <authorList>
            <person name="Saltykova V."/>
            <person name="Danilova O.V."/>
            <person name="Oshkin I.Y."/>
            <person name="Belova S.E."/>
            <person name="Pimenov N.V."/>
            <person name="Dedysh S.N."/>
        </authorList>
    </citation>
    <scope>NUCLEOTIDE SEQUENCE</scope>
    <source>
        <strain evidence="2">S20</strain>
    </source>
</reference>
<evidence type="ECO:0000256" key="1">
    <source>
        <dbReference type="SAM" id="MobiDB-lite"/>
    </source>
</evidence>
<feature type="compositionally biased region" description="Basic and acidic residues" evidence="1">
    <location>
        <begin position="780"/>
        <end position="791"/>
    </location>
</feature>
<dbReference type="RefSeq" id="WP_407048070.1">
    <property type="nucleotide sequence ID" value="NZ_CP158568.1"/>
</dbReference>
<feature type="compositionally biased region" description="Polar residues" evidence="1">
    <location>
        <begin position="534"/>
        <end position="543"/>
    </location>
</feature>
<feature type="compositionally biased region" description="Basic and acidic residues" evidence="1">
    <location>
        <begin position="36"/>
        <end position="51"/>
    </location>
</feature>
<proteinExistence type="predicted"/>
<dbReference type="EMBL" id="CP158568">
    <property type="protein sequence ID" value="XBY42967.1"/>
    <property type="molecule type" value="Genomic_DNA"/>
</dbReference>
<feature type="region of interest" description="Disordered" evidence="1">
    <location>
        <begin position="32"/>
        <end position="125"/>
    </location>
</feature>
<accession>A0AAU7X5D2</accession>
<protein>
    <submittedName>
        <fullName evidence="2">Uncharacterized protein</fullName>
    </submittedName>
</protein>
<feature type="region of interest" description="Disordered" evidence="1">
    <location>
        <begin position="780"/>
        <end position="802"/>
    </location>
</feature>